<evidence type="ECO:0000256" key="7">
    <source>
        <dbReference type="ARBA" id="ARBA00023268"/>
    </source>
</evidence>
<name>L0A8L7_CALLD</name>
<organism evidence="13 14">
    <name type="scientific">Caldisphaera lagunensis (strain DSM 15908 / JCM 11604 / ANMR 0165 / IC-154)</name>
    <dbReference type="NCBI Taxonomy" id="1056495"/>
    <lineage>
        <taxon>Archaea</taxon>
        <taxon>Thermoproteota</taxon>
        <taxon>Thermoprotei</taxon>
        <taxon>Acidilobales</taxon>
        <taxon>Caldisphaeraceae</taxon>
        <taxon>Caldisphaera</taxon>
    </lineage>
</organism>
<dbReference type="AlphaFoldDB" id="L0A8L7"/>
<dbReference type="GO" id="GO:0006048">
    <property type="term" value="P:UDP-N-acetylglucosamine biosynthetic process"/>
    <property type="evidence" value="ECO:0007669"/>
    <property type="project" value="UniProtKB-UniPathway"/>
</dbReference>
<reference evidence="14" key="1">
    <citation type="submission" date="2012-03" db="EMBL/GenBank/DDBJ databases">
        <title>Complete genome of Caldisphaera lagunensis DSM 15908.</title>
        <authorList>
            <person name="Lucas S."/>
            <person name="Copeland A."/>
            <person name="Lapidus A."/>
            <person name="Glavina del Rio T."/>
            <person name="Dalin E."/>
            <person name="Tice H."/>
            <person name="Bruce D."/>
            <person name="Goodwin L."/>
            <person name="Pitluck S."/>
            <person name="Peters L."/>
            <person name="Mikhailova N."/>
            <person name="Teshima H."/>
            <person name="Kyrpides N."/>
            <person name="Mavromatis K."/>
            <person name="Ivanova N."/>
            <person name="Brettin T."/>
            <person name="Detter J.C."/>
            <person name="Han C."/>
            <person name="Larimer F."/>
            <person name="Land M."/>
            <person name="Hauser L."/>
            <person name="Markowitz V."/>
            <person name="Cheng J.-F."/>
            <person name="Hugenholtz P."/>
            <person name="Woyke T."/>
            <person name="Wu D."/>
            <person name="Spring S."/>
            <person name="Schroeder M."/>
            <person name="Brambilla E."/>
            <person name="Klenk H.-P."/>
            <person name="Eisen J.A."/>
        </authorList>
    </citation>
    <scope>NUCLEOTIDE SEQUENCE [LARGE SCALE GENOMIC DNA]</scope>
    <source>
        <strain evidence="14">DSM 15908 / JCM 11604 / IC-154</strain>
    </source>
</reference>
<evidence type="ECO:0000256" key="5">
    <source>
        <dbReference type="ARBA" id="ARBA00022679"/>
    </source>
</evidence>
<comment type="catalytic activity">
    <reaction evidence="9">
        <text>alpha-D-glucosamine 1-phosphate + acetyl-CoA = N-acetyl-alpha-D-glucosamine 1-phosphate + CoA + H(+)</text>
        <dbReference type="Rhea" id="RHEA:13725"/>
        <dbReference type="ChEBI" id="CHEBI:15378"/>
        <dbReference type="ChEBI" id="CHEBI:57287"/>
        <dbReference type="ChEBI" id="CHEBI:57288"/>
        <dbReference type="ChEBI" id="CHEBI:57776"/>
        <dbReference type="ChEBI" id="CHEBI:58516"/>
        <dbReference type="EC" id="2.3.1.157"/>
    </reaction>
</comment>
<dbReference type="InterPro" id="IPR005835">
    <property type="entry name" value="NTP_transferase_dom"/>
</dbReference>
<dbReference type="InterPro" id="IPR029044">
    <property type="entry name" value="Nucleotide-diphossugar_trans"/>
</dbReference>
<keyword evidence="8" id="KW-0012">Acyltransferase</keyword>
<evidence type="ECO:0000259" key="11">
    <source>
        <dbReference type="Pfam" id="PF00483"/>
    </source>
</evidence>
<dbReference type="SUPFAM" id="SSF51161">
    <property type="entry name" value="Trimeric LpxA-like enzymes"/>
    <property type="match status" value="1"/>
</dbReference>
<dbReference type="UniPathway" id="UPA00113">
    <property type="reaction ID" value="UER00532"/>
</dbReference>
<evidence type="ECO:0000256" key="4">
    <source>
        <dbReference type="ARBA" id="ARBA00007947"/>
    </source>
</evidence>
<dbReference type="HOGENOM" id="CLU_029499_0_1_2"/>
<dbReference type="InterPro" id="IPR056729">
    <property type="entry name" value="GMPPB_C"/>
</dbReference>
<evidence type="ECO:0000256" key="2">
    <source>
        <dbReference type="ARBA" id="ARBA00005208"/>
    </source>
</evidence>
<dbReference type="InterPro" id="IPR011004">
    <property type="entry name" value="Trimer_LpxA-like_sf"/>
</dbReference>
<comment type="similarity">
    <text evidence="3">In the C-terminal section; belongs to the transferase hexapeptide repeat family.</text>
</comment>
<dbReference type="PANTHER" id="PTHR43584:SF8">
    <property type="entry name" value="N-ACETYLMURAMATE ALPHA-1-PHOSPHATE URIDYLYLTRANSFERASE"/>
    <property type="match status" value="1"/>
</dbReference>
<dbReference type="EMBL" id="CP003378">
    <property type="protein sequence ID" value="AFZ70213.1"/>
    <property type="molecule type" value="Genomic_DNA"/>
</dbReference>
<dbReference type="Gene3D" id="3.90.550.10">
    <property type="entry name" value="Spore Coat Polysaccharide Biosynthesis Protein SpsA, Chain A"/>
    <property type="match status" value="1"/>
</dbReference>
<dbReference type="Pfam" id="PF25087">
    <property type="entry name" value="GMPPB_C"/>
    <property type="match status" value="1"/>
</dbReference>
<evidence type="ECO:0000256" key="8">
    <source>
        <dbReference type="ARBA" id="ARBA00023315"/>
    </source>
</evidence>
<dbReference type="SUPFAM" id="SSF53448">
    <property type="entry name" value="Nucleotide-diphospho-sugar transferases"/>
    <property type="match status" value="1"/>
</dbReference>
<dbReference type="KEGG" id="clg:Calag_0445"/>
<dbReference type="Gene3D" id="2.160.10.10">
    <property type="entry name" value="Hexapeptide repeat proteins"/>
    <property type="match status" value="1"/>
</dbReference>
<accession>L0A8L7</accession>
<keyword evidence="7" id="KW-0511">Multifunctional enzyme</keyword>
<dbReference type="Pfam" id="PF00483">
    <property type="entry name" value="NTP_transferase"/>
    <property type="match status" value="1"/>
</dbReference>
<evidence type="ECO:0000256" key="10">
    <source>
        <dbReference type="ARBA" id="ARBA00048493"/>
    </source>
</evidence>
<keyword evidence="6" id="KW-0548">Nucleotidyltransferase</keyword>
<keyword evidence="14" id="KW-1185">Reference proteome</keyword>
<dbReference type="PANTHER" id="PTHR43584">
    <property type="entry name" value="NUCLEOTIDYL TRANSFERASE"/>
    <property type="match status" value="1"/>
</dbReference>
<sequence length="415" mass="46606">MKLVLLAGGKGERLRPLTDNKQKALMPILGEPLICRHLKELSKLNPEKIIIILSYKKEQVVEEVKKCFPNENKIVYVDQKEEKGTGHAIKMAMDYGGEGDYLIIYSDLYLSKNVYKNLIKLKSPGIVVTEVSKPWNYGVVKIENEIIKDIKEKPKIDEPVSNTIFAGILRLPFDSKEYIDNIKLSSRNEYEVTDAIKEMIKSFDIFTLNIPKNQWLDIGRPWDLLIANRLALDEEIKGQVIKGDVHNSVVIKGDVIIEEGAEIKPYTVIEGPVFISKNSIIGPTSHLRPYTIFLKNSSAGYSVEVKGSIVMEFSKLPHFNYVGDSIIGEHVNLGAGTITANLRFDHKSIKMKVKEDIIDTEMEKLGSIIGDYAQTGINVSILPGKKIGSHAIIYPGCIVDRDVNSYEIFKCKNAL</sequence>
<comment type="pathway">
    <text evidence="2">Nucleotide-sugar biosynthesis; UDP-N-acetyl-alpha-D-glucosamine biosynthesis; UDP-N-acetyl-alpha-D-glucosamine from N-acetyl-alpha-D-glucosamine 1-phosphate: step 1/1.</text>
</comment>
<evidence type="ECO:0000256" key="9">
    <source>
        <dbReference type="ARBA" id="ARBA00048247"/>
    </source>
</evidence>
<evidence type="ECO:0000313" key="13">
    <source>
        <dbReference type="EMBL" id="AFZ70213.1"/>
    </source>
</evidence>
<dbReference type="FunCoup" id="L0A8L7">
    <property type="interactions" value="12"/>
</dbReference>
<comment type="catalytic activity">
    <reaction evidence="10">
        <text>N-acetyl-alpha-D-glucosamine 1-phosphate + UTP + H(+) = UDP-N-acetyl-alpha-D-glucosamine + diphosphate</text>
        <dbReference type="Rhea" id="RHEA:13509"/>
        <dbReference type="ChEBI" id="CHEBI:15378"/>
        <dbReference type="ChEBI" id="CHEBI:33019"/>
        <dbReference type="ChEBI" id="CHEBI:46398"/>
        <dbReference type="ChEBI" id="CHEBI:57705"/>
        <dbReference type="ChEBI" id="CHEBI:57776"/>
        <dbReference type="EC" id="2.7.7.23"/>
    </reaction>
</comment>
<dbReference type="eggNOG" id="arCOG00666">
    <property type="taxonomic scope" value="Archaea"/>
</dbReference>
<evidence type="ECO:0000256" key="3">
    <source>
        <dbReference type="ARBA" id="ARBA00007707"/>
    </source>
</evidence>
<comment type="similarity">
    <text evidence="4">In the N-terminal section; belongs to the N-acetylglucosamine-1-phosphate uridyltransferase family.</text>
</comment>
<dbReference type="InterPro" id="IPR050065">
    <property type="entry name" value="GlmU-like"/>
</dbReference>
<feature type="domain" description="Nucleotidyl transferase" evidence="11">
    <location>
        <begin position="4"/>
        <end position="231"/>
    </location>
</feature>
<dbReference type="CDD" id="cd05636">
    <property type="entry name" value="LbH_G1P_TT_C_like"/>
    <property type="match status" value="1"/>
</dbReference>
<comment type="pathway">
    <text evidence="1">Nucleotide-sugar biosynthesis; UDP-N-acetyl-alpha-D-glucosamine biosynthesis; N-acetyl-alpha-D-glucosamine 1-phosphate from alpha-D-glucosamine 6-phosphate (route II): step 2/2.</text>
</comment>
<dbReference type="InterPro" id="IPR023915">
    <property type="entry name" value="Bifunctiontional_GlmU_arc-type"/>
</dbReference>
<dbReference type="RefSeq" id="WP_015232111.1">
    <property type="nucleotide sequence ID" value="NC_019791.1"/>
</dbReference>
<protein>
    <submittedName>
        <fullName evidence="13">UDP-N-acetylglucosamine diphosphorylase/glucosamine-1-phosphate N-acetyltransferase</fullName>
    </submittedName>
</protein>
<evidence type="ECO:0000256" key="1">
    <source>
        <dbReference type="ARBA" id="ARBA00005166"/>
    </source>
</evidence>
<keyword evidence="5 13" id="KW-0808">Transferase</keyword>
<proteinExistence type="inferred from homology"/>
<dbReference type="OrthoDB" id="15372at2157"/>
<dbReference type="GO" id="GO:0019134">
    <property type="term" value="F:glucosamine-1-phosphate N-acetyltransferase activity"/>
    <property type="evidence" value="ECO:0007669"/>
    <property type="project" value="UniProtKB-EC"/>
</dbReference>
<dbReference type="GeneID" id="14211705"/>
<dbReference type="InParanoid" id="L0A8L7"/>
<dbReference type="STRING" id="1056495.Calag_0445"/>
<evidence type="ECO:0000259" key="12">
    <source>
        <dbReference type="Pfam" id="PF25087"/>
    </source>
</evidence>
<dbReference type="Proteomes" id="UP000010469">
    <property type="component" value="Chromosome"/>
</dbReference>
<dbReference type="NCBIfam" id="TIGR03992">
    <property type="entry name" value="Arch_glmU"/>
    <property type="match status" value="1"/>
</dbReference>
<dbReference type="GO" id="GO:0003977">
    <property type="term" value="F:UDP-N-acetylglucosamine diphosphorylase activity"/>
    <property type="evidence" value="ECO:0007669"/>
    <property type="project" value="UniProtKB-EC"/>
</dbReference>
<feature type="domain" description="Mannose-1-phosphate guanyltransferase C-terminal" evidence="12">
    <location>
        <begin position="251"/>
        <end position="355"/>
    </location>
</feature>
<dbReference type="CDD" id="cd04181">
    <property type="entry name" value="NTP_transferase"/>
    <property type="match status" value="1"/>
</dbReference>
<gene>
    <name evidence="13" type="ordered locus">Calag_0445</name>
</gene>
<evidence type="ECO:0000313" key="14">
    <source>
        <dbReference type="Proteomes" id="UP000010469"/>
    </source>
</evidence>
<evidence type="ECO:0000256" key="6">
    <source>
        <dbReference type="ARBA" id="ARBA00022695"/>
    </source>
</evidence>